<dbReference type="InterPro" id="IPR002481">
    <property type="entry name" value="FUR"/>
</dbReference>
<gene>
    <name evidence="9" type="primary">fur</name>
    <name evidence="10" type="ORF">BN874_550003</name>
</gene>
<evidence type="ECO:0000256" key="1">
    <source>
        <dbReference type="ARBA" id="ARBA00007957"/>
    </source>
</evidence>
<keyword evidence="6 9" id="KW-0804">Transcription</keyword>
<dbReference type="Gene3D" id="3.30.1490.190">
    <property type="match status" value="1"/>
</dbReference>
<keyword evidence="3 7" id="KW-0862">Zinc</keyword>
<keyword evidence="8 9" id="KW-0408">Iron</keyword>
<feature type="binding site" evidence="7">
    <location>
        <position position="121"/>
    </location>
    <ligand>
        <name>Zn(2+)</name>
        <dbReference type="ChEBI" id="CHEBI:29105"/>
    </ligand>
</feature>
<comment type="similarity">
    <text evidence="1 9">Belongs to the Fur family.</text>
</comment>
<dbReference type="OrthoDB" id="8659436at2"/>
<protein>
    <recommendedName>
        <fullName evidence="9">Ferric uptake regulation protein</fullName>
    </recommendedName>
</protein>
<feature type="binding site" evidence="8">
    <location>
        <position position="110"/>
    </location>
    <ligand>
        <name>Fe cation</name>
        <dbReference type="ChEBI" id="CHEBI:24875"/>
    </ligand>
</feature>
<dbReference type="InterPro" id="IPR043135">
    <property type="entry name" value="Fur_C"/>
</dbReference>
<dbReference type="GO" id="GO:0005737">
    <property type="term" value="C:cytoplasm"/>
    <property type="evidence" value="ECO:0007669"/>
    <property type="project" value="UniProtKB-SubCell"/>
</dbReference>
<evidence type="ECO:0000256" key="7">
    <source>
        <dbReference type="PIRSR" id="PIRSR602481-1"/>
    </source>
</evidence>
<keyword evidence="4 9" id="KW-0805">Transcription regulation</keyword>
<dbReference type="InterPro" id="IPR036390">
    <property type="entry name" value="WH_DNA-bd_sf"/>
</dbReference>
<dbReference type="SUPFAM" id="SSF46785">
    <property type="entry name" value="Winged helix' DNA-binding domain"/>
    <property type="match status" value="1"/>
</dbReference>
<dbReference type="Gene3D" id="1.10.10.10">
    <property type="entry name" value="Winged helix-like DNA-binding domain superfamily/Winged helix DNA-binding domain"/>
    <property type="match status" value="1"/>
</dbReference>
<feature type="binding site" evidence="7">
    <location>
        <position position="84"/>
    </location>
    <ligand>
        <name>Zn(2+)</name>
        <dbReference type="ChEBI" id="CHEBI:29105"/>
    </ligand>
</feature>
<evidence type="ECO:0000256" key="6">
    <source>
        <dbReference type="ARBA" id="ARBA00023163"/>
    </source>
</evidence>
<evidence type="ECO:0000313" key="10">
    <source>
        <dbReference type="EMBL" id="CDH46656.1"/>
    </source>
</evidence>
<evidence type="ECO:0000256" key="2">
    <source>
        <dbReference type="ARBA" id="ARBA00022491"/>
    </source>
</evidence>
<dbReference type="GO" id="GO:0003700">
    <property type="term" value="F:DNA-binding transcription factor activity"/>
    <property type="evidence" value="ECO:0007669"/>
    <property type="project" value="UniProtKB-UniRule"/>
</dbReference>
<dbReference type="InterPro" id="IPR036388">
    <property type="entry name" value="WH-like_DNA-bd_sf"/>
</dbReference>
<dbReference type="RefSeq" id="WP_034435358.1">
    <property type="nucleotide sequence ID" value="NZ_CBTK010000271.1"/>
</dbReference>
<accession>A0A7U7J3X7</accession>
<feature type="binding site" evidence="7">
    <location>
        <position position="118"/>
    </location>
    <ligand>
        <name>Zn(2+)</name>
        <dbReference type="ChEBI" id="CHEBI:29105"/>
    </ligand>
</feature>
<dbReference type="GO" id="GO:0008270">
    <property type="term" value="F:zinc ion binding"/>
    <property type="evidence" value="ECO:0007669"/>
    <property type="project" value="TreeGrafter"/>
</dbReference>
<dbReference type="GO" id="GO:1900376">
    <property type="term" value="P:regulation of secondary metabolite biosynthetic process"/>
    <property type="evidence" value="ECO:0007669"/>
    <property type="project" value="TreeGrafter"/>
</dbReference>
<dbReference type="AlphaFoldDB" id="A0A7U7J3X7"/>
<dbReference type="CDD" id="cd07153">
    <property type="entry name" value="Fur_like"/>
    <property type="match status" value="1"/>
</dbReference>
<dbReference type="EMBL" id="CBTK010000271">
    <property type="protein sequence ID" value="CDH46656.1"/>
    <property type="molecule type" value="Genomic_DNA"/>
</dbReference>
<comment type="subcellular location">
    <subcellularLocation>
        <location evidence="9">Cytoplasm</location>
    </subcellularLocation>
</comment>
<evidence type="ECO:0000256" key="3">
    <source>
        <dbReference type="ARBA" id="ARBA00022833"/>
    </source>
</evidence>
<evidence type="ECO:0000313" key="11">
    <source>
        <dbReference type="Proteomes" id="UP000019184"/>
    </source>
</evidence>
<name>A0A7U7J3X7_9GAMM</name>
<keyword evidence="2 9" id="KW-0678">Repressor</keyword>
<organism evidence="10 11">
    <name type="scientific">Candidatus Contendobacter odensis Run_B_J11</name>
    <dbReference type="NCBI Taxonomy" id="1400861"/>
    <lineage>
        <taxon>Bacteria</taxon>
        <taxon>Pseudomonadati</taxon>
        <taxon>Pseudomonadota</taxon>
        <taxon>Gammaproteobacteria</taxon>
        <taxon>Candidatus Competibacteraceae</taxon>
        <taxon>Candidatus Contendibacter</taxon>
    </lineage>
</organism>
<keyword evidence="11" id="KW-1185">Reference proteome</keyword>
<evidence type="ECO:0000256" key="9">
    <source>
        <dbReference type="RuleBase" id="RU364037"/>
    </source>
</evidence>
<proteinExistence type="inferred from homology"/>
<dbReference type="PANTHER" id="PTHR33202">
    <property type="entry name" value="ZINC UPTAKE REGULATION PROTEIN"/>
    <property type="match status" value="1"/>
</dbReference>
<sequence>MSYSTRQREVILEILQQSDRPLTPPDIRERASQGSAGIGLATVYRALKFFMAQGMIVLVEIPGAVPCYEPADRGHHHHFICQQCRLVFDVQGCVHDLEALAPRDFQVQRHDIILYGVCARCGAQ</sequence>
<comment type="caution">
    <text evidence="10">The sequence shown here is derived from an EMBL/GenBank/DDBJ whole genome shotgun (WGS) entry which is preliminary data.</text>
</comment>
<comment type="cofactor">
    <cofactor evidence="8">
        <name>Mn(2+)</name>
        <dbReference type="ChEBI" id="CHEBI:29035"/>
    </cofactor>
    <cofactor evidence="8">
        <name>Fe(2+)</name>
        <dbReference type="ChEBI" id="CHEBI:29033"/>
    </cofactor>
    <text evidence="8">Binds 1 Mn(2+) or Fe(2+) ion per subunit.</text>
</comment>
<dbReference type="Pfam" id="PF01475">
    <property type="entry name" value="FUR"/>
    <property type="match status" value="1"/>
</dbReference>
<keyword evidence="9" id="KW-0963">Cytoplasm</keyword>
<comment type="cofactor">
    <cofactor evidence="7">
        <name>Zn(2+)</name>
        <dbReference type="ChEBI" id="CHEBI:29105"/>
    </cofactor>
    <text evidence="7">Binds 1 zinc ion per subunit.</text>
</comment>
<feature type="binding site" evidence="8">
    <location>
        <position position="75"/>
    </location>
    <ligand>
        <name>Fe cation</name>
        <dbReference type="ChEBI" id="CHEBI:24875"/>
    </ligand>
</feature>
<dbReference type="PANTHER" id="PTHR33202:SF22">
    <property type="entry name" value="HYDROGEN PEROXIDE SENSITIVE REPRESSOR"/>
    <property type="match status" value="1"/>
</dbReference>
<evidence type="ECO:0000256" key="8">
    <source>
        <dbReference type="PIRSR" id="PIRSR602481-2"/>
    </source>
</evidence>
<dbReference type="GO" id="GO:0000976">
    <property type="term" value="F:transcription cis-regulatory region binding"/>
    <property type="evidence" value="ECO:0007669"/>
    <property type="project" value="TreeGrafter"/>
</dbReference>
<dbReference type="Proteomes" id="UP000019184">
    <property type="component" value="Unassembled WGS sequence"/>
</dbReference>
<keyword evidence="5 9" id="KW-0238">DNA-binding</keyword>
<evidence type="ECO:0000256" key="4">
    <source>
        <dbReference type="ARBA" id="ARBA00023015"/>
    </source>
</evidence>
<keyword evidence="7 9" id="KW-0479">Metal-binding</keyword>
<evidence type="ECO:0000256" key="5">
    <source>
        <dbReference type="ARBA" id="ARBA00023125"/>
    </source>
</evidence>
<feature type="binding site" evidence="7">
    <location>
        <position position="81"/>
    </location>
    <ligand>
        <name>Zn(2+)</name>
        <dbReference type="ChEBI" id="CHEBI:29105"/>
    </ligand>
</feature>
<comment type="subunit">
    <text evidence="9">Homodimer.</text>
</comment>
<dbReference type="GO" id="GO:0045892">
    <property type="term" value="P:negative regulation of DNA-templated transcription"/>
    <property type="evidence" value="ECO:0007669"/>
    <property type="project" value="TreeGrafter"/>
</dbReference>
<reference evidence="10 11" key="1">
    <citation type="journal article" date="2014" name="ISME J.">
        <title>Candidatus Competibacter-lineage genomes retrieved from metagenomes reveal functional metabolic diversity.</title>
        <authorList>
            <person name="McIlroy S.J."/>
            <person name="Albertsen M."/>
            <person name="Andresen E.K."/>
            <person name="Saunders A.M."/>
            <person name="Kristiansen R."/>
            <person name="Stokholm-Bjerregaard M."/>
            <person name="Nielsen K.L."/>
            <person name="Nielsen P.H."/>
        </authorList>
    </citation>
    <scope>NUCLEOTIDE SEQUENCE [LARGE SCALE GENOMIC DNA]</scope>
    <source>
        <strain evidence="10 11">Run_B_J11</strain>
    </source>
</reference>